<comment type="cofactor">
    <cofactor evidence="1">
        <name>Mg(2+)</name>
        <dbReference type="ChEBI" id="CHEBI:18420"/>
    </cofactor>
</comment>
<reference evidence="8" key="2">
    <citation type="journal article" date="2021" name="Genome Biol. Evol.">
        <title>Developing a high-quality reference genome for a parasitic bivalve with doubly uniparental inheritance (Bivalvia: Unionida).</title>
        <authorList>
            <person name="Smith C.H."/>
        </authorList>
    </citation>
    <scope>NUCLEOTIDE SEQUENCE</scope>
    <source>
        <strain evidence="8">CHS0354</strain>
        <tissue evidence="8">Mantle</tissue>
    </source>
</reference>
<dbReference type="Gene3D" id="1.10.1410.40">
    <property type="match status" value="1"/>
</dbReference>
<dbReference type="Proteomes" id="UP001195483">
    <property type="component" value="Unassembled WGS sequence"/>
</dbReference>
<dbReference type="SUPFAM" id="SSF81301">
    <property type="entry name" value="Nucleotidyltransferase"/>
    <property type="match status" value="1"/>
</dbReference>
<keyword evidence="5" id="KW-0479">Metal-binding</keyword>
<dbReference type="EMBL" id="JAEAOA010001733">
    <property type="protein sequence ID" value="KAK3588693.1"/>
    <property type="molecule type" value="Genomic_DNA"/>
</dbReference>
<dbReference type="InterPro" id="IPR024810">
    <property type="entry name" value="MAB21L/cGLR"/>
</dbReference>
<dbReference type="InterPro" id="IPR043519">
    <property type="entry name" value="NT_sf"/>
</dbReference>
<keyword evidence="6" id="KW-0460">Magnesium</keyword>
<dbReference type="GO" id="GO:0046872">
    <property type="term" value="F:metal ion binding"/>
    <property type="evidence" value="ECO:0007669"/>
    <property type="project" value="UniProtKB-KW"/>
</dbReference>
<sequence>MMDDDIPEYFIDVSRQLSQCLRHICPIEESMRRRRELWAFYEALRSITDKYSSRCSAFLFGSQTEGSTTPGLQSDTDVALIYNKFIVRKETLEWDHRHIHCRLLTEGVPPGYVQLQCSERDHILVMAMTSTKRDVSLISQWQVEQMFCLQRNAEFALQLQLLLCSQDSIVDMCFAMQTKFREIELPHCLSRPRTNKKLLEVLESQEALDDHVNLKYESSPLSFEWKLYFCATERRLVAAFNRVQMECYILLKVLVKSFVQPHMGNVLSSYHLKTLMFHMIDSTEETTWNPNNLLLCTEMCLKRLNIYVVDGLLQDYFIPEINLFQDRVCGPVRFRLMVLLKQLLAEKGRFLLRIECDRIGDMLALLSEGKGISGNELVLNTYSFEITAIRTGRHLINTFLTHSCYNPFKLIKLLIHDHDHGSNFLKQAAFVLIGEVVKMLVTPQYMELWFPKLPLDSRKKITTVLLLIGAHSGNIVSSLKLAVINYIAEEAIKAMQPLELS</sequence>
<evidence type="ECO:0000313" key="9">
    <source>
        <dbReference type="Proteomes" id="UP001195483"/>
    </source>
</evidence>
<keyword evidence="4" id="KW-0548">Nucleotidyltransferase</keyword>
<reference evidence="8" key="3">
    <citation type="submission" date="2023-05" db="EMBL/GenBank/DDBJ databases">
        <authorList>
            <person name="Smith C.H."/>
        </authorList>
    </citation>
    <scope>NUCLEOTIDE SEQUENCE</scope>
    <source>
        <strain evidence="8">CHS0354</strain>
        <tissue evidence="8">Mantle</tissue>
    </source>
</reference>
<evidence type="ECO:0000256" key="3">
    <source>
        <dbReference type="ARBA" id="ARBA00022679"/>
    </source>
</evidence>
<name>A0AAE0SBL0_9BIVA</name>
<evidence type="ECO:0000256" key="2">
    <source>
        <dbReference type="ARBA" id="ARBA00008307"/>
    </source>
</evidence>
<evidence type="ECO:0000259" key="7">
    <source>
        <dbReference type="Pfam" id="PF20266"/>
    </source>
</evidence>
<evidence type="ECO:0000256" key="6">
    <source>
        <dbReference type="ARBA" id="ARBA00022842"/>
    </source>
</evidence>
<dbReference type="Pfam" id="PF20266">
    <property type="entry name" value="Mab-21_C"/>
    <property type="match status" value="1"/>
</dbReference>
<dbReference type="PANTHER" id="PTHR10656:SF42">
    <property type="entry name" value="CYCLIC GMP-AMP SYNTHASE-LIKE PROTEIN-RELATED"/>
    <property type="match status" value="1"/>
</dbReference>
<dbReference type="SMART" id="SM01265">
    <property type="entry name" value="Mab-21"/>
    <property type="match status" value="1"/>
</dbReference>
<evidence type="ECO:0000256" key="1">
    <source>
        <dbReference type="ARBA" id="ARBA00001946"/>
    </source>
</evidence>
<dbReference type="PANTHER" id="PTHR10656">
    <property type="entry name" value="CELL FATE DETERMINING PROTEIN MAB21-RELATED"/>
    <property type="match status" value="1"/>
</dbReference>
<evidence type="ECO:0000256" key="4">
    <source>
        <dbReference type="ARBA" id="ARBA00022695"/>
    </source>
</evidence>
<dbReference type="GO" id="GO:0016779">
    <property type="term" value="F:nucleotidyltransferase activity"/>
    <property type="evidence" value="ECO:0007669"/>
    <property type="project" value="UniProtKB-KW"/>
</dbReference>
<keyword evidence="3" id="KW-0808">Transferase</keyword>
<dbReference type="AlphaFoldDB" id="A0AAE0SBL0"/>
<proteinExistence type="inferred from homology"/>
<accession>A0AAE0SBL0</accession>
<evidence type="ECO:0000313" key="8">
    <source>
        <dbReference type="EMBL" id="KAK3588693.1"/>
    </source>
</evidence>
<feature type="domain" description="Mab-21-like HhH/H2TH-like" evidence="7">
    <location>
        <begin position="245"/>
        <end position="326"/>
    </location>
</feature>
<reference evidence="8" key="1">
    <citation type="journal article" date="2021" name="Genome Biol. Evol.">
        <title>A High-Quality Reference Genome for a Parasitic Bivalve with Doubly Uniparental Inheritance (Bivalvia: Unionida).</title>
        <authorList>
            <person name="Smith C.H."/>
        </authorList>
    </citation>
    <scope>NUCLEOTIDE SEQUENCE</scope>
    <source>
        <strain evidence="8">CHS0354</strain>
    </source>
</reference>
<organism evidence="8 9">
    <name type="scientific">Potamilus streckersoni</name>
    <dbReference type="NCBI Taxonomy" id="2493646"/>
    <lineage>
        <taxon>Eukaryota</taxon>
        <taxon>Metazoa</taxon>
        <taxon>Spiralia</taxon>
        <taxon>Lophotrochozoa</taxon>
        <taxon>Mollusca</taxon>
        <taxon>Bivalvia</taxon>
        <taxon>Autobranchia</taxon>
        <taxon>Heteroconchia</taxon>
        <taxon>Palaeoheterodonta</taxon>
        <taxon>Unionida</taxon>
        <taxon>Unionoidea</taxon>
        <taxon>Unionidae</taxon>
        <taxon>Ambleminae</taxon>
        <taxon>Lampsilini</taxon>
        <taxon>Potamilus</taxon>
    </lineage>
</organism>
<comment type="caution">
    <text evidence="8">The sequence shown here is derived from an EMBL/GenBank/DDBJ whole genome shotgun (WGS) entry which is preliminary data.</text>
</comment>
<protein>
    <recommendedName>
        <fullName evidence="7">Mab-21-like HhH/H2TH-like domain-containing protein</fullName>
    </recommendedName>
</protein>
<gene>
    <name evidence="8" type="ORF">CHS0354_028903</name>
</gene>
<keyword evidence="9" id="KW-1185">Reference proteome</keyword>
<comment type="similarity">
    <text evidence="2">Belongs to the mab-21 family.</text>
</comment>
<dbReference type="InterPro" id="IPR046906">
    <property type="entry name" value="Mab-21_HhH/H2TH-like"/>
</dbReference>
<evidence type="ECO:0000256" key="5">
    <source>
        <dbReference type="ARBA" id="ARBA00022723"/>
    </source>
</evidence>